<gene>
    <name evidence="1" type="ORF">An08g07720</name>
</gene>
<sequence>MKHQADDDDDRVMFGLHRTPSMTMTKTFKNPKVYGDKGNVERSSTVNDRDWAHMTQKKVHIKIVIFVVPATSPERFKDGVAP</sequence>
<organism evidence="1">
    <name type="scientific">Aspergillus niger</name>
    <dbReference type="NCBI Taxonomy" id="5061"/>
    <lineage>
        <taxon>Eukaryota</taxon>
        <taxon>Fungi</taxon>
        <taxon>Dikarya</taxon>
        <taxon>Ascomycota</taxon>
        <taxon>Pezizomycotina</taxon>
        <taxon>Eurotiomycetes</taxon>
        <taxon>Eurotiomycetidae</taxon>
        <taxon>Eurotiales</taxon>
        <taxon>Aspergillaceae</taxon>
        <taxon>Aspergillus</taxon>
        <taxon>Aspergillus subgen. Circumdati</taxon>
    </lineage>
</organism>
<reference evidence="1" key="1">
    <citation type="submission" date="2025-02" db="EMBL/GenBank/DDBJ databases">
        <authorList>
            <consortium name="NCBI Genome Project"/>
        </authorList>
    </citation>
    <scope>NUCLEOTIDE SEQUENCE</scope>
</reference>
<dbReference type="AlphaFoldDB" id="A0AAJ8C2T1"/>
<dbReference type="VEuPathDB" id="FungiDB:An08g07720"/>
<name>A0AAJ8C2T1_ASPNG</name>
<protein>
    <submittedName>
        <fullName evidence="1">Uncharacterized protein</fullName>
    </submittedName>
</protein>
<reference evidence="1" key="2">
    <citation type="submission" date="2025-08" db="UniProtKB">
        <authorList>
            <consortium name="RefSeq"/>
        </authorList>
    </citation>
    <scope>IDENTIFICATION</scope>
</reference>
<dbReference type="RefSeq" id="XP_059606930.1">
    <property type="nucleotide sequence ID" value="XM_059749198.1"/>
</dbReference>
<dbReference type="GeneID" id="84591750"/>
<dbReference type="KEGG" id="ang:An08g07720"/>
<proteinExistence type="predicted"/>
<evidence type="ECO:0000313" key="1">
    <source>
        <dbReference type="RefSeq" id="XP_059606930.1"/>
    </source>
</evidence>
<accession>A0AAJ8C2T1</accession>